<dbReference type="InParanoid" id="A0A1B7ND94"/>
<keyword evidence="1" id="KW-0472">Membrane</keyword>
<evidence type="ECO:0000256" key="1">
    <source>
        <dbReference type="SAM" id="Phobius"/>
    </source>
</evidence>
<sequence length="108" mass="12701">MHSTTSYSAYQPRILIRSPSLAFLLLSFKFLVLDRLTRLSTRFCFISHDLHHNVHAQKSTLSPCLNCKLSREEYHQAQGLMILLSLLFGRTWIFFFESIFVLLRVYSM</sequence>
<evidence type="ECO:0000313" key="2">
    <source>
        <dbReference type="EMBL" id="OAX42744.1"/>
    </source>
</evidence>
<proteinExistence type="predicted"/>
<organism evidence="2 3">
    <name type="scientific">Rhizopogon vinicolor AM-OR11-026</name>
    <dbReference type="NCBI Taxonomy" id="1314800"/>
    <lineage>
        <taxon>Eukaryota</taxon>
        <taxon>Fungi</taxon>
        <taxon>Dikarya</taxon>
        <taxon>Basidiomycota</taxon>
        <taxon>Agaricomycotina</taxon>
        <taxon>Agaricomycetes</taxon>
        <taxon>Agaricomycetidae</taxon>
        <taxon>Boletales</taxon>
        <taxon>Suillineae</taxon>
        <taxon>Rhizopogonaceae</taxon>
        <taxon>Rhizopogon</taxon>
    </lineage>
</organism>
<feature type="transmembrane region" description="Helical" evidence="1">
    <location>
        <begin position="80"/>
        <end position="103"/>
    </location>
</feature>
<protein>
    <submittedName>
        <fullName evidence="2">Uncharacterized protein</fullName>
    </submittedName>
</protein>
<keyword evidence="3" id="KW-1185">Reference proteome</keyword>
<name>A0A1B7ND94_9AGAM</name>
<dbReference type="OrthoDB" id="10570215at2759"/>
<gene>
    <name evidence="2" type="ORF">K503DRAFT_292670</name>
</gene>
<dbReference type="EMBL" id="KV448150">
    <property type="protein sequence ID" value="OAX42744.1"/>
    <property type="molecule type" value="Genomic_DNA"/>
</dbReference>
<feature type="transmembrane region" description="Helical" evidence="1">
    <location>
        <begin position="14"/>
        <end position="33"/>
    </location>
</feature>
<reference evidence="2 3" key="1">
    <citation type="submission" date="2016-06" db="EMBL/GenBank/DDBJ databases">
        <title>Comparative genomics of the ectomycorrhizal sister species Rhizopogon vinicolor and Rhizopogon vesiculosus (Basidiomycota: Boletales) reveals a divergence of the mating type B locus.</title>
        <authorList>
            <consortium name="DOE Joint Genome Institute"/>
            <person name="Mujic A.B."/>
            <person name="Kuo A."/>
            <person name="Tritt A."/>
            <person name="Lipzen A."/>
            <person name="Chen C."/>
            <person name="Johnson J."/>
            <person name="Sharma A."/>
            <person name="Barry K."/>
            <person name="Grigoriev I.V."/>
            <person name="Spatafora J.W."/>
        </authorList>
    </citation>
    <scope>NUCLEOTIDE SEQUENCE [LARGE SCALE GENOMIC DNA]</scope>
    <source>
        <strain evidence="2 3">AM-OR11-026</strain>
    </source>
</reference>
<dbReference type="AlphaFoldDB" id="A0A1B7ND94"/>
<evidence type="ECO:0000313" key="3">
    <source>
        <dbReference type="Proteomes" id="UP000092154"/>
    </source>
</evidence>
<accession>A0A1B7ND94</accession>
<keyword evidence="1" id="KW-0812">Transmembrane</keyword>
<keyword evidence="1" id="KW-1133">Transmembrane helix</keyword>
<dbReference type="Proteomes" id="UP000092154">
    <property type="component" value="Unassembled WGS sequence"/>
</dbReference>